<dbReference type="Proteomes" id="UP001230156">
    <property type="component" value="Unassembled WGS sequence"/>
</dbReference>
<protein>
    <submittedName>
        <fullName evidence="1">Uncharacterized protein</fullName>
    </submittedName>
</protein>
<comment type="caution">
    <text evidence="1">The sequence shown here is derived from an EMBL/GenBank/DDBJ whole genome shotgun (WGS) entry which is preliminary data.</text>
</comment>
<sequence>MYRLRPGIKQNPEKRWALPDRVFFACGACHILAYACLARFPDRGFRALWIKPAPGFKGSHCVVTNESGLAFDYHGWSRFDRLMAHMQAKANRWWPGWNSTLVELPPDVLISEAKSRTYDGLWLREPKQFLHDAMPRAERYLARFDSGCPLLNART</sequence>
<accession>A0ABU0YQ74</accession>
<reference evidence="2" key="1">
    <citation type="submission" date="2023-08" db="EMBL/GenBank/DDBJ databases">
        <title>Rhodospirillaceae gen. nov., a novel taxon isolated from the Yangtze River Yuezi River estuary sludge.</title>
        <authorList>
            <person name="Ruan L."/>
        </authorList>
    </citation>
    <scope>NUCLEOTIDE SEQUENCE [LARGE SCALE GENOMIC DNA]</scope>
    <source>
        <strain evidence="2">R-7</strain>
    </source>
</reference>
<evidence type="ECO:0000313" key="1">
    <source>
        <dbReference type="EMBL" id="MDQ7249300.1"/>
    </source>
</evidence>
<dbReference type="EMBL" id="JAUYVI010000005">
    <property type="protein sequence ID" value="MDQ7249300.1"/>
    <property type="molecule type" value="Genomic_DNA"/>
</dbReference>
<dbReference type="RefSeq" id="WP_379957142.1">
    <property type="nucleotide sequence ID" value="NZ_JAUYVI010000005.1"/>
</dbReference>
<name>A0ABU0YQ74_9PROT</name>
<gene>
    <name evidence="1" type="ORF">Q8A70_16555</name>
</gene>
<evidence type="ECO:0000313" key="2">
    <source>
        <dbReference type="Proteomes" id="UP001230156"/>
    </source>
</evidence>
<proteinExistence type="predicted"/>
<organism evidence="1 2">
    <name type="scientific">Dongia sedimenti</name>
    <dbReference type="NCBI Taxonomy" id="3064282"/>
    <lineage>
        <taxon>Bacteria</taxon>
        <taxon>Pseudomonadati</taxon>
        <taxon>Pseudomonadota</taxon>
        <taxon>Alphaproteobacteria</taxon>
        <taxon>Rhodospirillales</taxon>
        <taxon>Dongiaceae</taxon>
        <taxon>Dongia</taxon>
    </lineage>
</organism>
<keyword evidence="2" id="KW-1185">Reference proteome</keyword>